<proteinExistence type="predicted"/>
<evidence type="ECO:0000256" key="3">
    <source>
        <dbReference type="PROSITE-ProRule" id="PRU00023"/>
    </source>
</evidence>
<keyword evidence="2 3" id="KW-0040">ANK repeat</keyword>
<name>A0A0G4LCY9_VERLO</name>
<dbReference type="EMBL" id="CVQI01010446">
    <property type="protein sequence ID" value="CRK19861.1"/>
    <property type="molecule type" value="Genomic_DNA"/>
</dbReference>
<dbReference type="PANTHER" id="PTHR24188:SF29">
    <property type="entry name" value="GH09064P"/>
    <property type="match status" value="1"/>
</dbReference>
<accession>A0A0G4LCY9</accession>
<feature type="coiled-coil region" evidence="4">
    <location>
        <begin position="396"/>
        <end position="430"/>
    </location>
</feature>
<evidence type="ECO:0000256" key="4">
    <source>
        <dbReference type="SAM" id="Coils"/>
    </source>
</evidence>
<sequence>MFRTINEKQHKGHPLGILNSSDDRLLNRILKLYDAQLKIFESWVSIFWTANYRHDSRHRVKPGHLAALNGHVGVLAELIPTHTMTIDEADGNGRTMLTWAAQNGHVDIVQLLLDKGADVNAQGLWHGSGLHGPSYKGGEYGNALYAASCEGHAEIVQLLLNKGADVNAQGGKYGNALYAASIRGNVEIAQLLLDKGADANAQGGEYGNALYAASYEGHAEIVQLLLNKGADVNAQGGKYGNALYAASIRGNVEIAQLLLDKGQTGNVEIVQLLLDKGADVQRLDSLGRTPLFLAARGLVRFDTTLCCAMVTERDTINVASDEEERDGGERRQLRPRPKPSNKAIGNRATDNEAIEDEAIDNQATDNATDDAEVTKRRTKGRGTKSTKQLERQTSILEQVLGESQAQAARIEELQNQVNELKEAQHATTTEVQALRESIVASTATAAEQRRAEASYADVARMSPTSNARPSTTVAPPTQADTLFCTIDLSRIENEQDEQLTPGAVRILTEDKVRAEQGQDNWRCLAVTKDSKKSRIRIACRNEEELKLVKRVVESKLPREARMLRDDLYRVKVNYVKRTVVLDEKDKIRIDIAKQIGQENNVQIAKISWLSINGPPKEYGSMAVYLTKASDAEKLLTDRFIRSGPATEPTSAAGPKFAGDAPEKVTTTALAMRPSSNASPAEVPMRRSAEIPSIRRGVNYA</sequence>
<feature type="repeat" description="ANK" evidence="3">
    <location>
        <begin position="139"/>
        <end position="171"/>
    </location>
</feature>
<evidence type="ECO:0000256" key="5">
    <source>
        <dbReference type="SAM" id="MobiDB-lite"/>
    </source>
</evidence>
<evidence type="ECO:0000256" key="1">
    <source>
        <dbReference type="ARBA" id="ARBA00022737"/>
    </source>
</evidence>
<dbReference type="PROSITE" id="PS50088">
    <property type="entry name" value="ANK_REPEAT"/>
    <property type="match status" value="5"/>
</dbReference>
<feature type="region of interest" description="Disordered" evidence="5">
    <location>
        <begin position="670"/>
        <end position="689"/>
    </location>
</feature>
<dbReference type="Pfam" id="PF13637">
    <property type="entry name" value="Ank_4"/>
    <property type="match status" value="1"/>
</dbReference>
<feature type="region of interest" description="Disordered" evidence="5">
    <location>
        <begin position="318"/>
        <end position="390"/>
    </location>
</feature>
<dbReference type="InterPro" id="IPR036770">
    <property type="entry name" value="Ankyrin_rpt-contain_sf"/>
</dbReference>
<evidence type="ECO:0000256" key="2">
    <source>
        <dbReference type="ARBA" id="ARBA00023043"/>
    </source>
</evidence>
<dbReference type="PROSITE" id="PS50297">
    <property type="entry name" value="ANK_REP_REGION"/>
    <property type="match status" value="4"/>
</dbReference>
<dbReference type="SMART" id="SM00248">
    <property type="entry name" value="ANK"/>
    <property type="match status" value="7"/>
</dbReference>
<dbReference type="Pfam" id="PF12796">
    <property type="entry name" value="Ank_2"/>
    <property type="match status" value="2"/>
</dbReference>
<feature type="repeat" description="ANK" evidence="3">
    <location>
        <begin position="205"/>
        <end position="237"/>
    </location>
</feature>
<evidence type="ECO:0000313" key="6">
    <source>
        <dbReference type="EMBL" id="CRK19861.1"/>
    </source>
</evidence>
<reference evidence="7" key="1">
    <citation type="submission" date="2015-05" db="EMBL/GenBank/DDBJ databases">
        <authorList>
            <person name="Fogelqvist Johan"/>
        </authorList>
    </citation>
    <scope>NUCLEOTIDE SEQUENCE [LARGE SCALE GENOMIC DNA]</scope>
</reference>
<dbReference type="AlphaFoldDB" id="A0A0G4LCY9"/>
<keyword evidence="1" id="KW-0677">Repeat</keyword>
<gene>
    <name evidence="6" type="ORF">BN1723_011991</name>
</gene>
<feature type="repeat" description="ANK" evidence="3">
    <location>
        <begin position="172"/>
        <end position="204"/>
    </location>
</feature>
<dbReference type="Gene3D" id="1.25.40.20">
    <property type="entry name" value="Ankyrin repeat-containing domain"/>
    <property type="match status" value="3"/>
</dbReference>
<dbReference type="SUPFAM" id="SSF48403">
    <property type="entry name" value="Ankyrin repeat"/>
    <property type="match status" value="1"/>
</dbReference>
<feature type="repeat" description="ANK" evidence="3">
    <location>
        <begin position="92"/>
        <end position="124"/>
    </location>
</feature>
<feature type="region of interest" description="Disordered" evidence="5">
    <location>
        <begin position="642"/>
        <end position="662"/>
    </location>
</feature>
<dbReference type="Pfam" id="PF00023">
    <property type="entry name" value="Ank"/>
    <property type="match status" value="1"/>
</dbReference>
<protein>
    <submittedName>
        <fullName evidence="6">Uncharacterized protein</fullName>
    </submittedName>
</protein>
<organism evidence="6 7">
    <name type="scientific">Verticillium longisporum</name>
    <name type="common">Verticillium dahliae var. longisporum</name>
    <dbReference type="NCBI Taxonomy" id="100787"/>
    <lineage>
        <taxon>Eukaryota</taxon>
        <taxon>Fungi</taxon>
        <taxon>Dikarya</taxon>
        <taxon>Ascomycota</taxon>
        <taxon>Pezizomycotina</taxon>
        <taxon>Sordariomycetes</taxon>
        <taxon>Hypocreomycetidae</taxon>
        <taxon>Glomerellales</taxon>
        <taxon>Plectosphaerellaceae</taxon>
        <taxon>Verticillium</taxon>
    </lineage>
</organism>
<keyword evidence="4" id="KW-0175">Coiled coil</keyword>
<feature type="repeat" description="ANK" evidence="3">
    <location>
        <begin position="265"/>
        <end position="285"/>
    </location>
</feature>
<dbReference type="PRINTS" id="PR01415">
    <property type="entry name" value="ANKYRIN"/>
</dbReference>
<dbReference type="PANTHER" id="PTHR24188">
    <property type="entry name" value="ANKYRIN REPEAT PROTEIN"/>
    <property type="match status" value="1"/>
</dbReference>
<evidence type="ECO:0000313" key="7">
    <source>
        <dbReference type="Proteomes" id="UP000045706"/>
    </source>
</evidence>
<dbReference type="InterPro" id="IPR002110">
    <property type="entry name" value="Ankyrin_rpt"/>
</dbReference>
<dbReference type="Proteomes" id="UP000045706">
    <property type="component" value="Unassembled WGS sequence"/>
</dbReference>
<feature type="non-terminal residue" evidence="6">
    <location>
        <position position="700"/>
    </location>
</feature>